<dbReference type="InterPro" id="IPR036162">
    <property type="entry name" value="Resolvase-like_N_sf"/>
</dbReference>
<organism evidence="3 5">
    <name type="scientific">Eisenbergiella massiliensis</name>
    <dbReference type="NCBI Taxonomy" id="1720294"/>
    <lineage>
        <taxon>Bacteria</taxon>
        <taxon>Bacillati</taxon>
        <taxon>Bacillota</taxon>
        <taxon>Clostridia</taxon>
        <taxon>Lachnospirales</taxon>
        <taxon>Lachnospiraceae</taxon>
        <taxon>Eisenbergiella</taxon>
    </lineage>
</organism>
<dbReference type="EMBL" id="QVLV01000023">
    <property type="protein sequence ID" value="RGE56558.1"/>
    <property type="molecule type" value="Genomic_DNA"/>
</dbReference>
<dbReference type="InterPro" id="IPR011109">
    <property type="entry name" value="DNA_bind_recombinase_dom"/>
</dbReference>
<name>A0A3E3HXJ1_9FIRM</name>
<dbReference type="PANTHER" id="PTHR30461:SF23">
    <property type="entry name" value="DNA RECOMBINASE-RELATED"/>
    <property type="match status" value="1"/>
</dbReference>
<dbReference type="SUPFAM" id="SSF53041">
    <property type="entry name" value="Resolvase-like"/>
    <property type="match status" value="1"/>
</dbReference>
<protein>
    <submittedName>
        <fullName evidence="3">DUF4368 domain-containing protein</fullName>
    </submittedName>
</protein>
<evidence type="ECO:0000256" key="1">
    <source>
        <dbReference type="SAM" id="Coils"/>
    </source>
</evidence>
<dbReference type="OrthoDB" id="9784557at2"/>
<dbReference type="GO" id="GO:0003677">
    <property type="term" value="F:DNA binding"/>
    <property type="evidence" value="ECO:0007669"/>
    <property type="project" value="InterPro"/>
</dbReference>
<dbReference type="InterPro" id="IPR038109">
    <property type="entry name" value="DNA_bind_recomb_sf"/>
</dbReference>
<accession>A0A3E3HXJ1</accession>
<dbReference type="InterPro" id="IPR025827">
    <property type="entry name" value="Zn_ribbon_recom_dom"/>
</dbReference>
<feature type="domain" description="Recombinase" evidence="2">
    <location>
        <begin position="97"/>
        <end position="238"/>
    </location>
</feature>
<dbReference type="Pfam" id="PF13408">
    <property type="entry name" value="Zn_ribbon_recom"/>
    <property type="match status" value="1"/>
</dbReference>
<dbReference type="EMBL" id="QVLU01000063">
    <property type="protein sequence ID" value="RGE59097.1"/>
    <property type="molecule type" value="Genomic_DNA"/>
</dbReference>
<evidence type="ECO:0000313" key="5">
    <source>
        <dbReference type="Proteomes" id="UP000260812"/>
    </source>
</evidence>
<sequence length="478" mass="55117">MVADVRAGLVKRVIIKDMSRFGRDYLQVGMYTEMIFPEYEVHFVAVNDGVDSQKGENDLTPFRNLFNEWYARDCSKKQRAVKRMKGMSGQRISSNPPYGYIKGEGGQLVPDPEAAWVVKLMFDLAAQGLGPVRIANILTKKKIPTPGTLAFRRTGKKRNYHPEAPYNWSDSTIANILEYKEYLGHTVNFKTYSKSYKFKKRLPTPEDQQMIFENTHPALVEQEVWEQVQRLREGRPRPTKQGEMALFSGLLFCADCGSPLRAHRGQNISKNQECYCCGKYRDRTNSCTMHYIRAVVLENLVLENLKQTVTFALENEQEFVRRLMNRSAKEQQKQIQSMKKELAAKERRIGELDNIIKRLYEDNISGKLSDERFKKLSSDYEKEQRDTCSEIADIQKQVNEAESKVIKIDSFLKMARKYTSFEELSRGMLHDLIEKIVIHEGDKSSGHRQQKIDIYYTFIGEVGATQLVAQLELKGKAA</sequence>
<dbReference type="Pfam" id="PF07508">
    <property type="entry name" value="Recombinase"/>
    <property type="match status" value="1"/>
</dbReference>
<dbReference type="PROSITE" id="PS51737">
    <property type="entry name" value="RECOMBINASE_DNA_BIND"/>
    <property type="match status" value="1"/>
</dbReference>
<dbReference type="Proteomes" id="UP000261166">
    <property type="component" value="Unassembled WGS sequence"/>
</dbReference>
<dbReference type="Pfam" id="PF14287">
    <property type="entry name" value="DUF4368"/>
    <property type="match status" value="1"/>
</dbReference>
<reference evidence="3 6" key="1">
    <citation type="submission" date="2018-08" db="EMBL/GenBank/DDBJ databases">
        <title>A genome reference for cultivated species of the human gut microbiota.</title>
        <authorList>
            <person name="Zou Y."/>
            <person name="Xue W."/>
            <person name="Luo G."/>
        </authorList>
    </citation>
    <scope>NUCLEOTIDE SEQUENCE [LARGE SCALE GENOMIC DNA]</scope>
    <source>
        <strain evidence="4 6">AF26-4BH</strain>
        <strain evidence="3">TF05-5AC</strain>
    </source>
</reference>
<keyword evidence="5" id="KW-1185">Reference proteome</keyword>
<dbReference type="InterPro" id="IPR050639">
    <property type="entry name" value="SSR_resolvase"/>
</dbReference>
<keyword evidence="1" id="KW-0175">Coiled coil</keyword>
<evidence type="ECO:0000313" key="3">
    <source>
        <dbReference type="EMBL" id="RGE56558.1"/>
    </source>
</evidence>
<gene>
    <name evidence="4" type="ORF">DWY69_30710</name>
    <name evidence="3" type="ORF">DXC51_23235</name>
</gene>
<dbReference type="Gene3D" id="3.40.50.1390">
    <property type="entry name" value="Resolvase, N-terminal catalytic domain"/>
    <property type="match status" value="1"/>
</dbReference>
<dbReference type="AlphaFoldDB" id="A0A3E3HXJ1"/>
<evidence type="ECO:0000313" key="4">
    <source>
        <dbReference type="EMBL" id="RGE59097.1"/>
    </source>
</evidence>
<feature type="coiled-coil region" evidence="1">
    <location>
        <begin position="321"/>
        <end position="362"/>
    </location>
</feature>
<comment type="caution">
    <text evidence="3">The sequence shown here is derived from an EMBL/GenBank/DDBJ whole genome shotgun (WGS) entry which is preliminary data.</text>
</comment>
<dbReference type="PANTHER" id="PTHR30461">
    <property type="entry name" value="DNA-INVERTASE FROM LAMBDOID PROPHAGE"/>
    <property type="match status" value="1"/>
</dbReference>
<dbReference type="InterPro" id="IPR025378">
    <property type="entry name" value="DUF4368"/>
</dbReference>
<dbReference type="GO" id="GO:0000150">
    <property type="term" value="F:DNA strand exchange activity"/>
    <property type="evidence" value="ECO:0007669"/>
    <property type="project" value="InterPro"/>
</dbReference>
<proteinExistence type="predicted"/>
<dbReference type="Proteomes" id="UP000260812">
    <property type="component" value="Unassembled WGS sequence"/>
</dbReference>
<dbReference type="Gene3D" id="3.90.1750.20">
    <property type="entry name" value="Putative Large Serine Recombinase, Chain B, Domain 2"/>
    <property type="match status" value="1"/>
</dbReference>
<evidence type="ECO:0000313" key="6">
    <source>
        <dbReference type="Proteomes" id="UP000261166"/>
    </source>
</evidence>
<evidence type="ECO:0000259" key="2">
    <source>
        <dbReference type="PROSITE" id="PS51737"/>
    </source>
</evidence>